<feature type="transmembrane region" description="Helical" evidence="2">
    <location>
        <begin position="164"/>
        <end position="182"/>
    </location>
</feature>
<dbReference type="EMBL" id="JARBDR010000919">
    <property type="protein sequence ID" value="KAJ8300832.1"/>
    <property type="molecule type" value="Genomic_DNA"/>
</dbReference>
<organism evidence="3 4">
    <name type="scientific">Tegillarca granosa</name>
    <name type="common">Malaysian cockle</name>
    <name type="synonym">Anadara granosa</name>
    <dbReference type="NCBI Taxonomy" id="220873"/>
    <lineage>
        <taxon>Eukaryota</taxon>
        <taxon>Metazoa</taxon>
        <taxon>Spiralia</taxon>
        <taxon>Lophotrochozoa</taxon>
        <taxon>Mollusca</taxon>
        <taxon>Bivalvia</taxon>
        <taxon>Autobranchia</taxon>
        <taxon>Pteriomorphia</taxon>
        <taxon>Arcoida</taxon>
        <taxon>Arcoidea</taxon>
        <taxon>Arcidae</taxon>
        <taxon>Tegillarca</taxon>
    </lineage>
</organism>
<dbReference type="InterPro" id="IPR011701">
    <property type="entry name" value="MFS"/>
</dbReference>
<accession>A0ABQ9E6B7</accession>
<evidence type="ECO:0000313" key="4">
    <source>
        <dbReference type="Proteomes" id="UP001217089"/>
    </source>
</evidence>
<feature type="transmembrane region" description="Helical" evidence="2">
    <location>
        <begin position="253"/>
        <end position="273"/>
    </location>
</feature>
<dbReference type="SUPFAM" id="SSF103473">
    <property type="entry name" value="MFS general substrate transporter"/>
    <property type="match status" value="1"/>
</dbReference>
<proteinExistence type="predicted"/>
<dbReference type="PANTHER" id="PTHR11360:SF284">
    <property type="entry name" value="EG:103B4.3 PROTEIN-RELATED"/>
    <property type="match status" value="1"/>
</dbReference>
<dbReference type="Proteomes" id="UP001217089">
    <property type="component" value="Unassembled WGS sequence"/>
</dbReference>
<gene>
    <name evidence="3" type="ORF">KUTeg_022351</name>
</gene>
<feature type="transmembrane region" description="Helical" evidence="2">
    <location>
        <begin position="74"/>
        <end position="93"/>
    </location>
</feature>
<feature type="transmembrane region" description="Helical" evidence="2">
    <location>
        <begin position="285"/>
        <end position="306"/>
    </location>
</feature>
<feature type="transmembrane region" description="Helical" evidence="2">
    <location>
        <begin position="99"/>
        <end position="125"/>
    </location>
</feature>
<evidence type="ECO:0000313" key="3">
    <source>
        <dbReference type="EMBL" id="KAJ8300832.1"/>
    </source>
</evidence>
<keyword evidence="2" id="KW-0812">Transmembrane</keyword>
<evidence type="ECO:0000256" key="1">
    <source>
        <dbReference type="SAM" id="MobiDB-lite"/>
    </source>
</evidence>
<dbReference type="InterPro" id="IPR036259">
    <property type="entry name" value="MFS_trans_sf"/>
</dbReference>
<feature type="region of interest" description="Disordered" evidence="1">
    <location>
        <begin position="191"/>
        <end position="229"/>
    </location>
</feature>
<dbReference type="Gene3D" id="1.20.1250.20">
    <property type="entry name" value="MFS general substrate transporter like domains"/>
    <property type="match status" value="1"/>
</dbReference>
<dbReference type="Pfam" id="PF07690">
    <property type="entry name" value="MFS_1"/>
    <property type="match status" value="1"/>
</dbReference>
<evidence type="ECO:0008006" key="5">
    <source>
        <dbReference type="Google" id="ProtNLM"/>
    </source>
</evidence>
<dbReference type="InterPro" id="IPR050327">
    <property type="entry name" value="Proton-linked_MCT"/>
</dbReference>
<name>A0ABQ9E6B7_TEGGR</name>
<evidence type="ECO:0000256" key="2">
    <source>
        <dbReference type="SAM" id="Phobius"/>
    </source>
</evidence>
<dbReference type="PANTHER" id="PTHR11360">
    <property type="entry name" value="MONOCARBOXYLATE TRANSPORTER"/>
    <property type="match status" value="1"/>
</dbReference>
<keyword evidence="4" id="KW-1185">Reference proteome</keyword>
<comment type="caution">
    <text evidence="3">The sequence shown here is derived from an EMBL/GenBank/DDBJ whole genome shotgun (WGS) entry which is preliminary data.</text>
</comment>
<reference evidence="3 4" key="1">
    <citation type="submission" date="2022-12" db="EMBL/GenBank/DDBJ databases">
        <title>Chromosome-level genome of Tegillarca granosa.</title>
        <authorList>
            <person name="Kim J."/>
        </authorList>
    </citation>
    <scope>NUCLEOTIDE SEQUENCE [LARGE SCALE GENOMIC DNA]</scope>
    <source>
        <strain evidence="3">Teg-2019</strain>
        <tissue evidence="3">Adductor muscle</tissue>
    </source>
</reference>
<keyword evidence="2" id="KW-0472">Membrane</keyword>
<sequence length="365" mass="40223">MNLESFRYLGEEVQKQKLVQGTSTVHYMFVIGNFKSFGIIYTEMLSYFGTGAGNTAWTGTPIATGLLEKLDFRCVTFIGVVFCFVGYLASAFVNNVLLMYLTFGIITGVGYGLIYSPSVTIISFYFSKYRALANGVVAAGSGVGGIVFPYVYRNLIDEFMLQGALMLTAAIFLHLAVTSLCLRQPKEMMRKKKPAKMKPKNNSNDVNKIEGNNLNTNIQEPNKSSDNNNVKGNNSMTVLPAHITVLGIPEQDVAMIVSFIGASEIVARIFLGIITDQTKLKVQKIIALTMMMSGISAIIIPFLRFLRRAVMSLMPSLLIEITGLQRLPKAFGLIVFLMSFSVIFGQPIADILSELRSFFFSMSVS</sequence>
<keyword evidence="2" id="KW-1133">Transmembrane helix</keyword>
<feature type="transmembrane region" description="Helical" evidence="2">
    <location>
        <begin position="327"/>
        <end position="349"/>
    </location>
</feature>
<feature type="compositionally biased region" description="Polar residues" evidence="1">
    <location>
        <begin position="201"/>
        <end position="229"/>
    </location>
</feature>
<feature type="transmembrane region" description="Helical" evidence="2">
    <location>
        <begin position="132"/>
        <end position="152"/>
    </location>
</feature>
<protein>
    <recommendedName>
        <fullName evidence="5">Monocarboxylate transporter</fullName>
    </recommendedName>
</protein>